<dbReference type="InterPro" id="IPR036691">
    <property type="entry name" value="Endo/exonu/phosph_ase_sf"/>
</dbReference>
<dbReference type="GO" id="GO:0006506">
    <property type="term" value="P:GPI anchor biosynthetic process"/>
    <property type="evidence" value="ECO:0007669"/>
    <property type="project" value="TreeGrafter"/>
</dbReference>
<evidence type="ECO:0000313" key="4">
    <source>
        <dbReference type="Proteomes" id="UP000570474"/>
    </source>
</evidence>
<dbReference type="Gene3D" id="3.60.10.10">
    <property type="entry name" value="Endonuclease/exonuclease/phosphatase"/>
    <property type="match status" value="1"/>
</dbReference>
<dbReference type="RefSeq" id="WP_168870980.1">
    <property type="nucleotide sequence ID" value="NZ_JABAIA010000001.1"/>
</dbReference>
<reference evidence="3 4" key="1">
    <citation type="submission" date="2020-04" db="EMBL/GenBank/DDBJ databases">
        <authorList>
            <person name="Yin C."/>
        </authorList>
    </citation>
    <scope>NUCLEOTIDE SEQUENCE [LARGE SCALE GENOMIC DNA]</scope>
    <source>
        <strain evidence="3 4">Ae27</strain>
    </source>
</reference>
<dbReference type="AlphaFoldDB" id="A0A847RPQ3"/>
<evidence type="ECO:0000313" key="3">
    <source>
        <dbReference type="EMBL" id="NLR65063.1"/>
    </source>
</evidence>
<keyword evidence="3" id="KW-0255">Endonuclease</keyword>
<feature type="transmembrane region" description="Helical" evidence="1">
    <location>
        <begin position="59"/>
        <end position="80"/>
    </location>
</feature>
<protein>
    <submittedName>
        <fullName evidence="3">Endonuclease/exonuclease/phosphatase family protein</fullName>
    </submittedName>
</protein>
<dbReference type="EMBL" id="JABAIA010000001">
    <property type="protein sequence ID" value="NLR65063.1"/>
    <property type="molecule type" value="Genomic_DNA"/>
</dbReference>
<dbReference type="Proteomes" id="UP000570474">
    <property type="component" value="Unassembled WGS sequence"/>
</dbReference>
<dbReference type="InterPro" id="IPR005135">
    <property type="entry name" value="Endo/exonuclease/phosphatase"/>
</dbReference>
<dbReference type="GO" id="GO:0004527">
    <property type="term" value="F:exonuclease activity"/>
    <property type="evidence" value="ECO:0007669"/>
    <property type="project" value="UniProtKB-KW"/>
</dbReference>
<keyword evidence="3" id="KW-0540">Nuclease</keyword>
<dbReference type="GO" id="GO:0016020">
    <property type="term" value="C:membrane"/>
    <property type="evidence" value="ECO:0007669"/>
    <property type="project" value="GOC"/>
</dbReference>
<dbReference type="InterPro" id="IPR051916">
    <property type="entry name" value="GPI-anchor_lipid_remodeler"/>
</dbReference>
<keyword evidence="1" id="KW-0812">Transmembrane</keyword>
<evidence type="ECO:0000256" key="1">
    <source>
        <dbReference type="SAM" id="Phobius"/>
    </source>
</evidence>
<keyword evidence="4" id="KW-1185">Reference proteome</keyword>
<comment type="caution">
    <text evidence="3">The sequence shown here is derived from an EMBL/GenBank/DDBJ whole genome shotgun (WGS) entry which is preliminary data.</text>
</comment>
<proteinExistence type="predicted"/>
<dbReference type="SUPFAM" id="SSF56219">
    <property type="entry name" value="DNase I-like"/>
    <property type="match status" value="1"/>
</dbReference>
<gene>
    <name evidence="3" type="ORF">HGH92_12170</name>
</gene>
<dbReference type="Pfam" id="PF03372">
    <property type="entry name" value="Exo_endo_phos"/>
    <property type="match status" value="1"/>
</dbReference>
<dbReference type="PANTHER" id="PTHR14859">
    <property type="entry name" value="CALCOFLUOR WHITE HYPERSENSITIVE PROTEIN PRECURSOR"/>
    <property type="match status" value="1"/>
</dbReference>
<keyword evidence="3" id="KW-0269">Exonuclease</keyword>
<name>A0A847RPQ3_9BACT</name>
<accession>A0A847RPQ3</accession>
<feature type="domain" description="Endonuclease/exonuclease/phosphatase" evidence="2">
    <location>
        <begin position="100"/>
        <end position="342"/>
    </location>
</feature>
<keyword evidence="3" id="KW-0378">Hydrolase</keyword>
<organism evidence="3 4">
    <name type="scientific">Chitinophaga varians</name>
    <dbReference type="NCBI Taxonomy" id="2202339"/>
    <lineage>
        <taxon>Bacteria</taxon>
        <taxon>Pseudomonadati</taxon>
        <taxon>Bacteroidota</taxon>
        <taxon>Chitinophagia</taxon>
        <taxon>Chitinophagales</taxon>
        <taxon>Chitinophagaceae</taxon>
        <taxon>Chitinophaga</taxon>
    </lineage>
</organism>
<dbReference type="CDD" id="cd09084">
    <property type="entry name" value="EEP-2"/>
    <property type="match status" value="1"/>
</dbReference>
<feature type="transmembrane region" description="Helical" evidence="1">
    <location>
        <begin position="26"/>
        <end position="52"/>
    </location>
</feature>
<sequence>MKFVCSLLIISVLTSAYLPQLSPGSFWLSGFAALVFPVIFLICLLTWPFWLLWRKHRRYFIYISIAMLLCIRPALNTWALHFSPKENLTKETGSKDFTLMTYNCSSMGLQAYKVNQQLRSAIFRQVTDASPDILCLQEFYTNDKPEMSHNIDTLKLIGRYPYHYFTHDQLFWETWHWGIVLFSRYPIAAASAIPCDSLARGSGRSFLQADLVIHGDTVRVFSVQFTSYMLTRDDLRGRRIFSLGRKMKATFRRRASQAKQLAVLVAASPYPVIVAGDFNDTPASYSYRHAAAGLQDAFLATGLGWGRTLSYLSPTLRIDYLLPDRHFSIKGCRVLKIPQSEHFPVISCLSLKKH</sequence>
<evidence type="ECO:0000259" key="2">
    <source>
        <dbReference type="Pfam" id="PF03372"/>
    </source>
</evidence>
<keyword evidence="1" id="KW-1133">Transmembrane helix</keyword>
<dbReference type="GO" id="GO:0004519">
    <property type="term" value="F:endonuclease activity"/>
    <property type="evidence" value="ECO:0007669"/>
    <property type="project" value="UniProtKB-KW"/>
</dbReference>
<keyword evidence="1" id="KW-0472">Membrane</keyword>
<dbReference type="PANTHER" id="PTHR14859:SF15">
    <property type="entry name" value="ENDONUCLEASE_EXONUCLEASE_PHOSPHATASE DOMAIN-CONTAINING PROTEIN"/>
    <property type="match status" value="1"/>
</dbReference>